<proteinExistence type="inferred from homology"/>
<dbReference type="GO" id="GO:0000145">
    <property type="term" value="C:exocyst"/>
    <property type="evidence" value="ECO:0007669"/>
    <property type="project" value="TreeGrafter"/>
</dbReference>
<dbReference type="GO" id="GO:0006412">
    <property type="term" value="P:translation"/>
    <property type="evidence" value="ECO:0007669"/>
    <property type="project" value="InterPro"/>
</dbReference>
<evidence type="ECO:0000313" key="11">
    <source>
        <dbReference type="Proteomes" id="UP001050691"/>
    </source>
</evidence>
<dbReference type="SUPFAM" id="SSF54686">
    <property type="entry name" value="Ribosomal protein L16p/L10e"/>
    <property type="match status" value="1"/>
</dbReference>
<reference evidence="10" key="1">
    <citation type="submission" date="2021-10" db="EMBL/GenBank/DDBJ databases">
        <title>De novo Genome Assembly of Clathrus columnatus (Basidiomycota, Fungi) Using Illumina and Nanopore Sequence Data.</title>
        <authorList>
            <person name="Ogiso-Tanaka E."/>
            <person name="Itagaki H."/>
            <person name="Hosoya T."/>
            <person name="Hosaka K."/>
        </authorList>
    </citation>
    <scope>NUCLEOTIDE SEQUENCE</scope>
    <source>
        <strain evidence="10">MO-923</strain>
    </source>
</reference>
<keyword evidence="3" id="KW-0813">Transport</keyword>
<feature type="domain" description="Exocyst complex component Sec10 N-terminal" evidence="9">
    <location>
        <begin position="314"/>
        <end position="427"/>
    </location>
</feature>
<dbReference type="GO" id="GO:0006893">
    <property type="term" value="P:Golgi to plasma membrane transport"/>
    <property type="evidence" value="ECO:0007669"/>
    <property type="project" value="TreeGrafter"/>
</dbReference>
<dbReference type="InterPro" id="IPR020798">
    <property type="entry name" value="Ribosomal_uL16_CS"/>
</dbReference>
<evidence type="ECO:0008006" key="12">
    <source>
        <dbReference type="Google" id="ProtNLM"/>
    </source>
</evidence>
<dbReference type="NCBIfam" id="TIGR01164">
    <property type="entry name" value="rplP_bact"/>
    <property type="match status" value="1"/>
</dbReference>
<dbReference type="Pfam" id="PF00252">
    <property type="entry name" value="Ribosomal_L16"/>
    <property type="match status" value="1"/>
</dbReference>
<evidence type="ECO:0000256" key="2">
    <source>
        <dbReference type="ARBA" id="ARBA00008931"/>
    </source>
</evidence>
<dbReference type="InterPro" id="IPR047873">
    <property type="entry name" value="Ribosomal_uL16"/>
</dbReference>
<name>A0AAV5AA18_9AGAM</name>
<accession>A0AAV5AA18</accession>
<sequence length="1125" mass="126152">MLLGSLLAPLRQALYSSIYNHVQFRGRAQLAPKAVKYMKRHKGKLPIPIGGSTKGTTLAYGDYGIRIRGNGLRFSAKQLTTAQDVLKRKLKGIKNAKIYLRLFPDVPVCVKGNETRMGKGKGAFEFWATRAAPGRVIFEIGTPSGTLPIREELAREGDYICHPQGGFANPFPALRQASDKLPCTTEFITKYTPPRLGSLDILPELPNVSDKDDLHGFDLINNLILAFTAVDTHFQLVCPQLEPFQLSFRNGKRSILEPANFDCYNPATTWRLMSSTFKLDPSVEEDKFDVKDFVSSISEKLIVQSKAQPGPFDPKPFIQTFETAIDILLDIRKEVQRQTDGLERSVKPAQRDYSKKMNELHGGFEAVSKSFSAMEANISDVGGTAARIGEQLESVHVSRQRAQAAHDLIDYYNQFSKGDTTRLDNLQKEGGKEGRQQVAVILRRLNILAKEVDIPSAEKARENIDKYCEKFEKSMLRLFDRFYRKGDPKMMHHCAQTLLDFNGGASCVQIYVNQHDFFISGSRVQELIQVDSGRMWDSISDPEVSPPKREPGIEALFEEIRTTVAQEAEIVQAVFPNPPMVMQVFLQRVFAQSIQQYLEVLFNKASNISQLSFLRMLNLAHSKTLALVESLKAYDLAHVTARLASDRAASDNLATTSGPGQVVSVATMLETATDELFMPYIEGQKYLERESKSLAELYSNLLYKFNRYHESVSRTKGVNLINRVVNQITTTTASTSATTSATTAQSSALKILGFGATATTAVTAEKEKPTEEILREEDGRPNLEVSEKMLKWHAEAVGRCVELNSTSEIPKNVFALMRVLAEALGQSYVEAALEVALTRLELRDSKLEPDLSPLTVIRTMDMICHLWQQYVNIALMPLAGSSVTVRREMLIFNNQTINRIEGTTNSLLQKMADAIVAWLGLQLSKQKRNDFKPRNDDLSFARVNTEPCGACCDLLEKVKDVAKVNLSGKNLETFLMEIGVAFHALLLDHLKKFPVSATGGLMLAKDLKSYQDIITSFRLPILSERFEFIKELGNLFLIQPEILRTYIRENNLGRIEPILLRPYLAQRADWNKEEKMFEGFFGDEETESAKGLKDRLGVSRMMRELESLRIGDGPTSFSTGFSFIN</sequence>
<keyword evidence="11" id="KW-1185">Reference proteome</keyword>
<evidence type="ECO:0000256" key="3">
    <source>
        <dbReference type="ARBA" id="ARBA00022448"/>
    </source>
</evidence>
<feature type="domain" description="Exocyst complex component Sec10-like alpha-helical bundle" evidence="8">
    <location>
        <begin position="438"/>
        <end position="1074"/>
    </location>
</feature>
<dbReference type="PROSITE" id="PS00701">
    <property type="entry name" value="RIBOSOMAL_L16_2"/>
    <property type="match status" value="1"/>
</dbReference>
<comment type="caution">
    <text evidence="10">The sequence shown here is derived from an EMBL/GenBank/DDBJ whole genome shotgun (WGS) entry which is preliminary data.</text>
</comment>
<keyword evidence="5" id="KW-0689">Ribosomal protein</keyword>
<dbReference type="GO" id="GO:0003735">
    <property type="term" value="F:structural constituent of ribosome"/>
    <property type="evidence" value="ECO:0007669"/>
    <property type="project" value="InterPro"/>
</dbReference>
<comment type="similarity">
    <text evidence="2">Belongs to the universal ribosomal protein uL16 family.</text>
</comment>
<comment type="similarity">
    <text evidence="1">Belongs to the SEC10 family.</text>
</comment>
<keyword evidence="6" id="KW-0175">Coiled coil</keyword>
<dbReference type="GO" id="GO:0005840">
    <property type="term" value="C:ribosome"/>
    <property type="evidence" value="ECO:0007669"/>
    <property type="project" value="UniProtKB-KW"/>
</dbReference>
<evidence type="ECO:0000313" key="10">
    <source>
        <dbReference type="EMBL" id="GJJ10552.1"/>
    </source>
</evidence>
<evidence type="ECO:0000259" key="9">
    <source>
        <dbReference type="Pfam" id="PF20667"/>
    </source>
</evidence>
<keyword evidence="4" id="KW-0268">Exocytosis</keyword>
<dbReference type="InterPro" id="IPR016180">
    <property type="entry name" value="Ribosomal_uL16_dom"/>
</dbReference>
<dbReference type="Proteomes" id="UP001050691">
    <property type="component" value="Unassembled WGS sequence"/>
</dbReference>
<evidence type="ECO:0000256" key="6">
    <source>
        <dbReference type="ARBA" id="ARBA00023054"/>
    </source>
</evidence>
<dbReference type="PANTHER" id="PTHR12100">
    <property type="entry name" value="SEC10"/>
    <property type="match status" value="1"/>
</dbReference>
<dbReference type="PANTHER" id="PTHR12100:SF0">
    <property type="entry name" value="EXOCYST COMPLEX COMPONENT 5"/>
    <property type="match status" value="1"/>
</dbReference>
<dbReference type="InterPro" id="IPR048627">
    <property type="entry name" value="Sec10_HB"/>
</dbReference>
<dbReference type="InterPro" id="IPR000114">
    <property type="entry name" value="Ribosomal_uL16_bact-type"/>
</dbReference>
<dbReference type="InterPro" id="IPR036920">
    <property type="entry name" value="Ribosomal_uL16_sf"/>
</dbReference>
<dbReference type="Pfam" id="PF07393">
    <property type="entry name" value="Sec10_HB"/>
    <property type="match status" value="1"/>
</dbReference>
<dbReference type="InterPro" id="IPR009976">
    <property type="entry name" value="Sec10-like"/>
</dbReference>
<dbReference type="AlphaFoldDB" id="A0AAV5AA18"/>
<evidence type="ECO:0000256" key="1">
    <source>
        <dbReference type="ARBA" id="ARBA00006572"/>
    </source>
</evidence>
<dbReference type="GO" id="GO:0006887">
    <property type="term" value="P:exocytosis"/>
    <property type="evidence" value="ECO:0007669"/>
    <property type="project" value="UniProtKB-KW"/>
</dbReference>
<dbReference type="Pfam" id="PF20667">
    <property type="entry name" value="Sec10_N"/>
    <property type="match status" value="1"/>
</dbReference>
<keyword evidence="7" id="KW-0687">Ribonucleoprotein</keyword>
<dbReference type="GO" id="GO:1990904">
    <property type="term" value="C:ribonucleoprotein complex"/>
    <property type="evidence" value="ECO:0007669"/>
    <property type="project" value="UniProtKB-KW"/>
</dbReference>
<dbReference type="GO" id="GO:0019843">
    <property type="term" value="F:rRNA binding"/>
    <property type="evidence" value="ECO:0007669"/>
    <property type="project" value="InterPro"/>
</dbReference>
<evidence type="ECO:0000256" key="4">
    <source>
        <dbReference type="ARBA" id="ARBA00022483"/>
    </source>
</evidence>
<evidence type="ECO:0000256" key="7">
    <source>
        <dbReference type="ARBA" id="ARBA00023274"/>
    </source>
</evidence>
<evidence type="ECO:0000256" key="5">
    <source>
        <dbReference type="ARBA" id="ARBA00022980"/>
    </source>
</evidence>
<dbReference type="CDD" id="cd01433">
    <property type="entry name" value="Ribosomal_L16_L10e"/>
    <property type="match status" value="1"/>
</dbReference>
<protein>
    <recommendedName>
        <fullName evidence="12">Exocyst complex component Sec10</fullName>
    </recommendedName>
</protein>
<organism evidence="10 11">
    <name type="scientific">Clathrus columnatus</name>
    <dbReference type="NCBI Taxonomy" id="1419009"/>
    <lineage>
        <taxon>Eukaryota</taxon>
        <taxon>Fungi</taxon>
        <taxon>Dikarya</taxon>
        <taxon>Basidiomycota</taxon>
        <taxon>Agaricomycotina</taxon>
        <taxon>Agaricomycetes</taxon>
        <taxon>Phallomycetidae</taxon>
        <taxon>Phallales</taxon>
        <taxon>Clathraceae</taxon>
        <taxon>Clathrus</taxon>
    </lineage>
</organism>
<dbReference type="PRINTS" id="PR00060">
    <property type="entry name" value="RIBOSOMALL16"/>
</dbReference>
<evidence type="ECO:0000259" key="8">
    <source>
        <dbReference type="Pfam" id="PF07393"/>
    </source>
</evidence>
<dbReference type="Gene3D" id="3.90.1170.10">
    <property type="entry name" value="Ribosomal protein L10e/L16"/>
    <property type="match status" value="1"/>
</dbReference>
<gene>
    <name evidence="10" type="ORF">Clacol_004779</name>
</gene>
<dbReference type="InterPro" id="IPR048625">
    <property type="entry name" value="Sec10_N"/>
</dbReference>
<dbReference type="EMBL" id="BPWL01000005">
    <property type="protein sequence ID" value="GJJ10552.1"/>
    <property type="molecule type" value="Genomic_DNA"/>
</dbReference>